<dbReference type="PANTHER" id="PTHR47099">
    <property type="entry name" value="METHYLCOBAMIDE:COM METHYLTRANSFERASE MTBA"/>
    <property type="match status" value="1"/>
</dbReference>
<comment type="caution">
    <text evidence="2">The sequence shown here is derived from an EMBL/GenBank/DDBJ whole genome shotgun (WGS) entry which is preliminary data.</text>
</comment>
<evidence type="ECO:0000259" key="1">
    <source>
        <dbReference type="Pfam" id="PF01208"/>
    </source>
</evidence>
<dbReference type="InterPro" id="IPR052024">
    <property type="entry name" value="Methanogen_methyltrans"/>
</dbReference>
<dbReference type="SUPFAM" id="SSF51726">
    <property type="entry name" value="UROD/MetE-like"/>
    <property type="match status" value="1"/>
</dbReference>
<name>X1FFW0_9ZZZZ</name>
<dbReference type="GO" id="GO:0006779">
    <property type="term" value="P:porphyrin-containing compound biosynthetic process"/>
    <property type="evidence" value="ECO:0007669"/>
    <property type="project" value="InterPro"/>
</dbReference>
<proteinExistence type="predicted"/>
<protein>
    <recommendedName>
        <fullName evidence="1">Uroporphyrinogen decarboxylase (URO-D) domain-containing protein</fullName>
    </recommendedName>
</protein>
<feature type="domain" description="Uroporphyrinogen decarboxylase (URO-D)" evidence="1">
    <location>
        <begin position="7"/>
        <end position="219"/>
    </location>
</feature>
<dbReference type="PANTHER" id="PTHR47099:SF1">
    <property type="entry name" value="METHYLCOBAMIDE:COM METHYLTRANSFERASE MTBA"/>
    <property type="match status" value="1"/>
</dbReference>
<dbReference type="GO" id="GO:0004853">
    <property type="term" value="F:uroporphyrinogen decarboxylase activity"/>
    <property type="evidence" value="ECO:0007669"/>
    <property type="project" value="InterPro"/>
</dbReference>
<accession>X1FFW0</accession>
<organism evidence="2">
    <name type="scientific">marine sediment metagenome</name>
    <dbReference type="NCBI Taxonomy" id="412755"/>
    <lineage>
        <taxon>unclassified sequences</taxon>
        <taxon>metagenomes</taxon>
        <taxon>ecological metagenomes</taxon>
    </lineage>
</organism>
<gene>
    <name evidence="2" type="ORF">S03H2_14407</name>
</gene>
<sequence length="250" mass="26918">MQFSPSVYEHAAKVIGKSPWEVSRSADLLSQGNIEAFRLYRHQPVVVGIDIYNLEAEAYGATIGKPSGNGIPAIHRHPYSTTKELMNLEPFNPKTDGRIPMAIEAAKRVANECPEADVRVPLAGPFSIATNLMGFENLLCEIATSPDSVIETLFHLVAGQVRFCKEIVRNNLDIAFFESAAVPPLMSPQNFRDIELGALVSIIEKAAAVADILLSAHGRCSDLACTCSGVSLANSSSPISNLSLSLRSPL</sequence>
<evidence type="ECO:0000313" key="2">
    <source>
        <dbReference type="EMBL" id="GAH43867.1"/>
    </source>
</evidence>
<dbReference type="InterPro" id="IPR038071">
    <property type="entry name" value="UROD/MetE-like_sf"/>
</dbReference>
<dbReference type="EMBL" id="BARU01007310">
    <property type="protein sequence ID" value="GAH43867.1"/>
    <property type="molecule type" value="Genomic_DNA"/>
</dbReference>
<dbReference type="InterPro" id="IPR000257">
    <property type="entry name" value="Uroporphyrinogen_deCOase"/>
</dbReference>
<dbReference type="AlphaFoldDB" id="X1FFW0"/>
<reference evidence="2" key="1">
    <citation type="journal article" date="2014" name="Front. Microbiol.">
        <title>High frequency of phylogenetically diverse reductive dehalogenase-homologous genes in deep subseafloor sedimentary metagenomes.</title>
        <authorList>
            <person name="Kawai M."/>
            <person name="Futagami T."/>
            <person name="Toyoda A."/>
            <person name="Takaki Y."/>
            <person name="Nishi S."/>
            <person name="Hori S."/>
            <person name="Arai W."/>
            <person name="Tsubouchi T."/>
            <person name="Morono Y."/>
            <person name="Uchiyama I."/>
            <person name="Ito T."/>
            <person name="Fujiyama A."/>
            <person name="Inagaki F."/>
            <person name="Takami H."/>
        </authorList>
    </citation>
    <scope>NUCLEOTIDE SEQUENCE</scope>
    <source>
        <strain evidence="2">Expedition CK06-06</strain>
    </source>
</reference>
<dbReference type="Pfam" id="PF01208">
    <property type="entry name" value="URO-D"/>
    <property type="match status" value="1"/>
</dbReference>
<dbReference type="Gene3D" id="3.20.20.210">
    <property type="match status" value="1"/>
</dbReference>